<name>A0ABT8RSA6_9FLAO</name>
<accession>A0ABT8RSA6</accession>
<protein>
    <submittedName>
        <fullName evidence="2">DUF5723 family protein</fullName>
    </submittedName>
</protein>
<dbReference type="RefSeq" id="WP_304436438.1">
    <property type="nucleotide sequence ID" value="NZ_JAUKUC010000001.1"/>
</dbReference>
<proteinExistence type="predicted"/>
<gene>
    <name evidence="2" type="ORF">Q2T41_13035</name>
</gene>
<dbReference type="InterPro" id="IPR043781">
    <property type="entry name" value="DUF5723"/>
</dbReference>
<keyword evidence="3" id="KW-1185">Reference proteome</keyword>
<evidence type="ECO:0000313" key="2">
    <source>
        <dbReference type="EMBL" id="MDO1513580.1"/>
    </source>
</evidence>
<dbReference type="Proteomes" id="UP001168579">
    <property type="component" value="Unassembled WGS sequence"/>
</dbReference>
<organism evidence="2 3">
    <name type="scientific">Maribacter confluentis</name>
    <dbReference type="NCBI Taxonomy" id="1656093"/>
    <lineage>
        <taxon>Bacteria</taxon>
        <taxon>Pseudomonadati</taxon>
        <taxon>Bacteroidota</taxon>
        <taxon>Flavobacteriia</taxon>
        <taxon>Flavobacteriales</taxon>
        <taxon>Flavobacteriaceae</taxon>
        <taxon>Maribacter</taxon>
    </lineage>
</organism>
<evidence type="ECO:0000313" key="3">
    <source>
        <dbReference type="Proteomes" id="UP001168579"/>
    </source>
</evidence>
<feature type="domain" description="DUF5723" evidence="1">
    <location>
        <begin position="40"/>
        <end position="452"/>
    </location>
</feature>
<sequence length="481" mass="53265">MSLSRLLSIIFIMFTLGARAQNKQILYDFNEIPQSLNLNPGMETDFKWFAGIPFLSGISGYAGSNNISVNDIFADDGLDINLKIRERALNVLTPKDEFSSTIQLEYINGGFKSADPTIFYSFGGYLELDNITYWPQDYASLLFDGNADQLDREYDLSDLKSRGSMVNVMHFGINKRMDRNLTLGVRAKLYSGIVDYRTSTNKGYFRNTIGQNNRIATTLSADLMLRTSGIEAFDQAADDDAVSSEFIKRAFLGGDLGLGLDVGFTYHLSERTTLTGSILDLGFMHHSNSAKTYSLEGRATVEGIQIDILEDFANLNTDFWQNLVDEIEAAIPFNTDTKSYISFRPTKLYGSIRNDFGEPVGSTGGRLDCNCTVGSSGGGELRMAYRNSIGAQIYMINRPRGPQVALTGFYTRRIGNSIALKATYTADKFTYTNVGLGLNIQAGPVNLYAMADNLLSYRNLAASHYASFQFGMNIISWGAKK</sequence>
<evidence type="ECO:0000259" key="1">
    <source>
        <dbReference type="Pfam" id="PF18990"/>
    </source>
</evidence>
<reference evidence="2" key="2">
    <citation type="submission" date="2023-06" db="EMBL/GenBank/DDBJ databases">
        <authorList>
            <person name="Lucena T."/>
            <person name="Sun Q."/>
        </authorList>
    </citation>
    <scope>NUCLEOTIDE SEQUENCE</scope>
    <source>
        <strain evidence="2">CECT 8869</strain>
    </source>
</reference>
<dbReference type="EMBL" id="JAUKUC010000001">
    <property type="protein sequence ID" value="MDO1513580.1"/>
    <property type="molecule type" value="Genomic_DNA"/>
</dbReference>
<dbReference type="Pfam" id="PF18990">
    <property type="entry name" value="DUF5723"/>
    <property type="match status" value="1"/>
</dbReference>
<reference evidence="2" key="1">
    <citation type="journal article" date="2014" name="Int. J. Syst. Evol. Microbiol.">
        <title>Complete genome of a new Firmicutes species belonging to the dominant human colonic microbiota ('Ruminococcus bicirculans') reveals two chromosomes and a selective capacity to utilize plant glucans.</title>
        <authorList>
            <consortium name="NISC Comparative Sequencing Program"/>
            <person name="Wegmann U."/>
            <person name="Louis P."/>
            <person name="Goesmann A."/>
            <person name="Henrissat B."/>
            <person name="Duncan S.H."/>
            <person name="Flint H.J."/>
        </authorList>
    </citation>
    <scope>NUCLEOTIDE SEQUENCE</scope>
    <source>
        <strain evidence="2">CECT 8869</strain>
    </source>
</reference>
<comment type="caution">
    <text evidence="2">The sequence shown here is derived from an EMBL/GenBank/DDBJ whole genome shotgun (WGS) entry which is preliminary data.</text>
</comment>